<feature type="transmembrane region" description="Helical" evidence="1">
    <location>
        <begin position="40"/>
        <end position="63"/>
    </location>
</feature>
<keyword evidence="1" id="KW-1133">Transmembrane helix</keyword>
<comment type="caution">
    <text evidence="3">The sequence shown here is derived from an EMBL/GenBank/DDBJ whole genome shotgun (WGS) entry which is preliminary data.</text>
</comment>
<dbReference type="PANTHER" id="PTHR37938">
    <property type="entry name" value="BLL0215 PROTEIN"/>
    <property type="match status" value="1"/>
</dbReference>
<evidence type="ECO:0000313" key="3">
    <source>
        <dbReference type="EMBL" id="GAA1990306.1"/>
    </source>
</evidence>
<name>A0ABN2SQP4_9ACTN</name>
<evidence type="ECO:0000256" key="1">
    <source>
        <dbReference type="SAM" id="Phobius"/>
    </source>
</evidence>
<evidence type="ECO:0000259" key="2">
    <source>
        <dbReference type="Pfam" id="PF03703"/>
    </source>
</evidence>
<dbReference type="Proteomes" id="UP001499854">
    <property type="component" value="Unassembled WGS sequence"/>
</dbReference>
<evidence type="ECO:0000313" key="4">
    <source>
        <dbReference type="Proteomes" id="UP001499854"/>
    </source>
</evidence>
<organism evidence="3 4">
    <name type="scientific">Catenulispora subtropica</name>
    <dbReference type="NCBI Taxonomy" id="450798"/>
    <lineage>
        <taxon>Bacteria</taxon>
        <taxon>Bacillati</taxon>
        <taxon>Actinomycetota</taxon>
        <taxon>Actinomycetes</taxon>
        <taxon>Catenulisporales</taxon>
        <taxon>Catenulisporaceae</taxon>
        <taxon>Catenulispora</taxon>
    </lineage>
</organism>
<protein>
    <recommendedName>
        <fullName evidence="2">YdbS-like PH domain-containing protein</fullName>
    </recommendedName>
</protein>
<accession>A0ABN2SQP4</accession>
<dbReference type="Pfam" id="PF03703">
    <property type="entry name" value="bPH_2"/>
    <property type="match status" value="1"/>
</dbReference>
<reference evidence="3 4" key="1">
    <citation type="journal article" date="2019" name="Int. J. Syst. Evol. Microbiol.">
        <title>The Global Catalogue of Microorganisms (GCM) 10K type strain sequencing project: providing services to taxonomists for standard genome sequencing and annotation.</title>
        <authorList>
            <consortium name="The Broad Institute Genomics Platform"/>
            <consortium name="The Broad Institute Genome Sequencing Center for Infectious Disease"/>
            <person name="Wu L."/>
            <person name="Ma J."/>
        </authorList>
    </citation>
    <scope>NUCLEOTIDE SEQUENCE [LARGE SCALE GENOMIC DNA]</scope>
    <source>
        <strain evidence="3 4">JCM 16013</strain>
    </source>
</reference>
<dbReference type="RefSeq" id="WP_344660682.1">
    <property type="nucleotide sequence ID" value="NZ_BAAAQM010000043.1"/>
</dbReference>
<sequence>MSDSSPPLYGRMLLRPELEERAKRFLVPGERLVIVVRHHLAAIIIPVLITVAAILAAMGIDIFSTPEAGQLRLGAWALAGMAFLYTAWHVAVWNGDLLIVTNKRILHTHGVITRAYDALPLGKVNDMRVERDLLGRLLGYGRFNAKAVGDAPLGRRGLDYISHVEETWLEISNLLYGPGAKSGPKEPQEVRLVGAVLPDMNGEPVEVVMPPVSVKSPADDDKAHPVNAAMLPVRVYRGDKGEQAFETDVTTSGNKRRRVRFLR</sequence>
<keyword evidence="1" id="KW-0812">Transmembrane</keyword>
<keyword evidence="4" id="KW-1185">Reference proteome</keyword>
<dbReference type="PANTHER" id="PTHR37938:SF1">
    <property type="entry name" value="BLL0215 PROTEIN"/>
    <property type="match status" value="1"/>
</dbReference>
<feature type="domain" description="YdbS-like PH" evidence="2">
    <location>
        <begin position="99"/>
        <end position="150"/>
    </location>
</feature>
<gene>
    <name evidence="3" type="ORF">GCM10009838_61810</name>
</gene>
<dbReference type="InterPro" id="IPR005182">
    <property type="entry name" value="YdbS-like_PH"/>
</dbReference>
<proteinExistence type="predicted"/>
<dbReference type="EMBL" id="BAAAQM010000043">
    <property type="protein sequence ID" value="GAA1990306.1"/>
    <property type="molecule type" value="Genomic_DNA"/>
</dbReference>
<feature type="transmembrane region" description="Helical" evidence="1">
    <location>
        <begin position="75"/>
        <end position="93"/>
    </location>
</feature>
<keyword evidence="1" id="KW-0472">Membrane</keyword>